<dbReference type="SMART" id="SM01343">
    <property type="entry name" value="FATC"/>
    <property type="match status" value="1"/>
</dbReference>
<dbReference type="Gene3D" id="1.10.1070.11">
    <property type="entry name" value="Phosphatidylinositol 3-/4-kinase, catalytic domain"/>
    <property type="match status" value="1"/>
</dbReference>
<feature type="region of interest" description="Disordered" evidence="12">
    <location>
        <begin position="2630"/>
        <end position="2651"/>
    </location>
</feature>
<keyword evidence="3" id="KW-0723">Serine/threonine-protein kinase</keyword>
<evidence type="ECO:0000256" key="8">
    <source>
        <dbReference type="ARBA" id="ARBA00022840"/>
    </source>
</evidence>
<dbReference type="OrthoDB" id="381190at2759"/>
<sequence length="2708" mass="313729">MSQQLEEQIFLLESRRVTDRKKACEYLFGNINDPEIIQQLNNGGWNRLLTGVQHCLLKDADKLFDDMKKKGTDLCSCYISSDLYLAVLRYGLQEKDVLNIQDITEHIISCLRNVKMKKCFEVSLLTALKDFVLLPESNRSELDVDHWENLFDLLKSFYAKANVTSDLKKHYIKCLMLLFKFAPSCGYSPQSYRDEVVFINNLVENVKKSHHKVIQQDIVEIVTDFCFNIAKDRRITCCELGDCTFLNLFELYECNGREEELKLNGTNDLNMSLSMTTVSQMPAQKKAKIDEISVISIIHNIKTNREWPWINLLSFTLKKYPSLIDLDGIDNFLNILSSIIIESQEINLKYHAYQCLIILEEIENKINVGNKKTVLKQWKEISKYALLSMNNIDNTQILVRRLVLRKNIVDAEKLLQNFLISKYTSENGLKTLFALLPQISFPRSDTTKQESIINWLFNLYSTKFLCCKESVFIFGCLLFKQWPHEIYLEDSIEENSNCDITDVYYKINLNMDDTKEITDEKHCVENRVIDKEALYKLMIILQKNCAPKDVESTLHVTEFLVNLIDFILDNKIREDCPTLVELLQTNMEKLEDFFSLANKNALLKNMVSHMNILYRIFSPKKNTDVSLLIRKLVSESLLKVIFDWNHFIQEEKSNGNASPQLFKIKESLMKTLSLYSFVSSQDEILENQTFVLDALCDCDNIDFVDEDGCKIVNFHLVLVVLKHLKYATPGLLTNAIAKNIVDHIQKLCEKKYRIYDYVVSVLDVLKYFYPHMAHLNREIQEKGIGIMSTFNDNKDKYGPKVSYAILDCIESLYKVDPAASFTKVEGQELIALVPDFLSNEHIEVRLKAIETLVLFFVVTSKNKNISDIHRQEIVIHTIYEVVRDSEKEVQKSGSPDDIANINATVLLMFARLMLSCTFWIEEYLLCLMKLIQVVNLQSVDKILTTVSLKLTNSKSQNNFLESNLPNLIEKWINQGNKLGQFPYKLLNCLNEIQFYKKYIHICVPFLIKDDAQGLKQAADELNTSQENLIIQAIPKIFTKLIYEEIENLSTEKVTKNIYMLRLSNYMSQNKIMDILKNNLDEIILNLLLFVTDSKKISEKFGESVLFYNKYMSYEQFLDCLRFLKEFLDLYDDLLPHLLLKQSKKIERILLGLKSNIYNTITLQDKIKHFHHYTIVLSLILKCINEKSNFSVYFIRDTSHYLINLMKSRGCERFRKVVTVFSLQYFKDIIPKYGDIFQQFFIFVVNSLKNIIITNESLKMDCLEIVNFLIVKNITYLSDAISKLDTFPRTEEFEKFNTIIKNLKYNNKNVTLQEEIDFFLNSNDDECNSSQVDSLKQLRTILIKEKVQLKNMYKELKNIRGFSEDCIESHLHRLIAKLVKMTWGNDKSVSSEAVKCLGELGPANLLTLILQPEQSLENDKFWAFEMISGIAVLLLSKYIVDCDIRIARVASNALHDVLNSKEAMAMTNASFSFSKKGSIDKRFLVPYIGSEKLTQNTTVALNYERCISSMNSDELWCPKNNITHELWVVELVRALLEAFRDDCFLPKLIPICDEKIEICEDLLPHLIFQCLHDNKIAKILSTKINHFFEKQWLCSLNKSSSEDVIRDKRTVKCMLNVVDFVRLKKSYAKYHKANKLDVSYLYVAQASQYCDDHFAALLYAELYCYSKLEEVEKKHYKPLPSGYTKHDLIYDSLDTETAKAMHNIFRKAYKAIGDLDAMNGCGISFILEPEFRVESYKDSNQWDQVAHFYEMQVGRGDISCKKRLMDSLKMCSLYEVPLLCASGIEEQQYECLWRLGHWNFEEPTSNAEVKLDVNDFEKFKFRYLKSLHDDDKFNFEKSTHLQNLCLVEKLKQTNLECSKNLYPILTEVQSLVEALDFAEAFDSGDFEGLLQKWRLQDLISEDSEFRYIEPIIAQRVVLLKSYLEIAKNKGLKEILVDMMLKFADLAREESEHRVASRILTDLQQMSKVNDIQKAKIDLSQAQLCWALNDKLAAKHILRKLGRNEEENPIIRSRALKLSGQYMVETYSENRQTIIADYFLKSLDIIDKTDTESTRQESDNIVDTYDKLASFADREYQQIVLHMKSDIFQKKISNMEKSKETARLIRSKKNQTEDERRAAVIHEKQSKIDEDEIENNKKERDNFLKLALRYYLKNLQRSDKNNIRIFRVMSLFLENRANASIKKIIVECMNKVPSYKYIDMLPQLVPHISEVNLDLFATEIFNIVKKCALEHPHHTLPLLLSLSNANEDRRFTKSKTNTFSNDDRVSSANSLLRKVKDTMDSDLVDRMDKVAKALIELAYYEAKNTNARKIDFSIPSSLKVTRIRSFDNVLLPTLLIKQRTIFLTGIASFSASFSNVGGINAPKRIKCRGTDGIERSQLVKGRDDLRQDSVMEQVFTIMNSLLASNKQTTCLRIRTYKIMPLSMRSGILEWVDNSMPIGNYLVGGPGLEGAHSRYKSKEELSPTECRNQYKNGVGESQEVRLAIFNTICKRSKPVFHKFFEEHFLQPTVWYERRRAYIHSIATTSMCGYILGIGDRHVSNILVDKNTAEVIHIDFGIAFEQGRCLPTPETIPFRLTRDIVDGMGISGVEGIFKRSCEKTMEVLRTNAQTILTILEVLLYDPLYSWSVTPAEANKRQTDDLDEHSDTDDSYEESGKELNITAERALLRLRSKLQGTEEGNQASIEHQVGTLIQKAMDPSNLCRLFYGWQPYL</sequence>
<dbReference type="Pfam" id="PF02259">
    <property type="entry name" value="FAT"/>
    <property type="match status" value="1"/>
</dbReference>
<feature type="coiled-coil region" evidence="11">
    <location>
        <begin position="2093"/>
        <end position="2139"/>
    </location>
</feature>
<keyword evidence="6" id="KW-0227">DNA damage</keyword>
<dbReference type="PROSITE" id="PS00915">
    <property type="entry name" value="PI3_4_KINASE_1"/>
    <property type="match status" value="1"/>
</dbReference>
<keyword evidence="9" id="KW-0539">Nucleus</keyword>
<dbReference type="InterPro" id="IPR036940">
    <property type="entry name" value="PI3/4_kinase_cat_sf"/>
</dbReference>
<dbReference type="InterPro" id="IPR044107">
    <property type="entry name" value="PIKKc_ATM"/>
</dbReference>
<dbReference type="PANTHER" id="PTHR37079:SF4">
    <property type="entry name" value="SERINE_THREONINE-PROTEIN KINASE ATM"/>
    <property type="match status" value="1"/>
</dbReference>
<dbReference type="SUPFAM" id="SSF48371">
    <property type="entry name" value="ARM repeat"/>
    <property type="match status" value="1"/>
</dbReference>
<dbReference type="SMART" id="SM00146">
    <property type="entry name" value="PI3Kc"/>
    <property type="match status" value="1"/>
</dbReference>
<comment type="catalytic activity">
    <reaction evidence="10">
        <text>L-threonyl-[protein] + ATP = O-phospho-L-threonyl-[protein] + ADP + H(+)</text>
        <dbReference type="Rhea" id="RHEA:46608"/>
        <dbReference type="Rhea" id="RHEA-COMP:11060"/>
        <dbReference type="Rhea" id="RHEA-COMP:11605"/>
        <dbReference type="ChEBI" id="CHEBI:15378"/>
        <dbReference type="ChEBI" id="CHEBI:30013"/>
        <dbReference type="ChEBI" id="CHEBI:30616"/>
        <dbReference type="ChEBI" id="CHEBI:61977"/>
        <dbReference type="ChEBI" id="CHEBI:456216"/>
        <dbReference type="EC" id="2.7.11.1"/>
    </reaction>
</comment>
<accession>A0A9P0FRQ5</accession>
<dbReference type="PROSITE" id="PS50290">
    <property type="entry name" value="PI3_4_KINASE_3"/>
    <property type="match status" value="1"/>
</dbReference>
<dbReference type="SUPFAM" id="SSF56112">
    <property type="entry name" value="Protein kinase-like (PK-like)"/>
    <property type="match status" value="1"/>
</dbReference>
<dbReference type="InterPro" id="IPR003152">
    <property type="entry name" value="FATC_dom"/>
</dbReference>
<evidence type="ECO:0000256" key="2">
    <source>
        <dbReference type="ARBA" id="ARBA00012513"/>
    </source>
</evidence>
<evidence type="ECO:0000256" key="10">
    <source>
        <dbReference type="ARBA" id="ARBA00047899"/>
    </source>
</evidence>
<keyword evidence="11" id="KW-0175">Coiled coil</keyword>
<dbReference type="InterPro" id="IPR003151">
    <property type="entry name" value="PIK-rel_kinase_FAT"/>
</dbReference>
<dbReference type="InterPro" id="IPR016024">
    <property type="entry name" value="ARM-type_fold"/>
</dbReference>
<dbReference type="Proteomes" id="UP001154078">
    <property type="component" value="Chromosome 9"/>
</dbReference>
<feature type="domain" description="FATC" evidence="15">
    <location>
        <begin position="2676"/>
        <end position="2708"/>
    </location>
</feature>
<comment type="subcellular location">
    <subcellularLocation>
        <location evidence="1">Nucleus</location>
    </subcellularLocation>
</comment>
<dbReference type="PROSITE" id="PS51190">
    <property type="entry name" value="FATC"/>
    <property type="match status" value="1"/>
</dbReference>
<evidence type="ECO:0000256" key="7">
    <source>
        <dbReference type="ARBA" id="ARBA00022777"/>
    </source>
</evidence>
<dbReference type="InterPro" id="IPR014009">
    <property type="entry name" value="PIK_FAT"/>
</dbReference>
<dbReference type="Gene3D" id="3.30.1010.10">
    <property type="entry name" value="Phosphatidylinositol 3-kinase Catalytic Subunit, Chain A, domain 4"/>
    <property type="match status" value="1"/>
</dbReference>
<evidence type="ECO:0000313" key="16">
    <source>
        <dbReference type="EMBL" id="CAH0564555.1"/>
    </source>
</evidence>
<dbReference type="PROSITE" id="PS51189">
    <property type="entry name" value="FAT"/>
    <property type="match status" value="1"/>
</dbReference>
<feature type="domain" description="PI3K/PI4K catalytic" evidence="13">
    <location>
        <begin position="2347"/>
        <end position="2660"/>
    </location>
</feature>
<name>A0A9P0FRQ5_BRAAE</name>
<proteinExistence type="predicted"/>
<keyword evidence="17" id="KW-1185">Reference proteome</keyword>
<dbReference type="EMBL" id="OV121140">
    <property type="protein sequence ID" value="CAH0564555.1"/>
    <property type="molecule type" value="Genomic_DNA"/>
</dbReference>
<dbReference type="InterPro" id="IPR038980">
    <property type="entry name" value="ATM_plant"/>
</dbReference>
<feature type="domain" description="FAT" evidence="14">
    <location>
        <begin position="1641"/>
        <end position="2243"/>
    </location>
</feature>
<dbReference type="GO" id="GO:0005634">
    <property type="term" value="C:nucleus"/>
    <property type="evidence" value="ECO:0007669"/>
    <property type="project" value="UniProtKB-SubCell"/>
</dbReference>
<protein>
    <recommendedName>
        <fullName evidence="2">non-specific serine/threonine protein kinase</fullName>
        <ecNumber evidence="2">2.7.11.1</ecNumber>
    </recommendedName>
</protein>
<evidence type="ECO:0000256" key="12">
    <source>
        <dbReference type="SAM" id="MobiDB-lite"/>
    </source>
</evidence>
<dbReference type="EC" id="2.7.11.1" evidence="2"/>
<dbReference type="Pfam" id="PF02260">
    <property type="entry name" value="FATC"/>
    <property type="match status" value="1"/>
</dbReference>
<reference evidence="16" key="1">
    <citation type="submission" date="2021-12" db="EMBL/GenBank/DDBJ databases">
        <authorList>
            <person name="King R."/>
        </authorList>
    </citation>
    <scope>NUCLEOTIDE SEQUENCE</scope>
</reference>
<evidence type="ECO:0000313" key="17">
    <source>
        <dbReference type="Proteomes" id="UP001154078"/>
    </source>
</evidence>
<evidence type="ECO:0000256" key="1">
    <source>
        <dbReference type="ARBA" id="ARBA00004123"/>
    </source>
</evidence>
<organism evidence="16 17">
    <name type="scientific">Brassicogethes aeneus</name>
    <name type="common">Rape pollen beetle</name>
    <name type="synonym">Meligethes aeneus</name>
    <dbReference type="NCBI Taxonomy" id="1431903"/>
    <lineage>
        <taxon>Eukaryota</taxon>
        <taxon>Metazoa</taxon>
        <taxon>Ecdysozoa</taxon>
        <taxon>Arthropoda</taxon>
        <taxon>Hexapoda</taxon>
        <taxon>Insecta</taxon>
        <taxon>Pterygota</taxon>
        <taxon>Neoptera</taxon>
        <taxon>Endopterygota</taxon>
        <taxon>Coleoptera</taxon>
        <taxon>Polyphaga</taxon>
        <taxon>Cucujiformia</taxon>
        <taxon>Nitidulidae</taxon>
        <taxon>Meligethinae</taxon>
        <taxon>Brassicogethes</taxon>
    </lineage>
</organism>
<dbReference type="PROSITE" id="PS00916">
    <property type="entry name" value="PI3_4_KINASE_2"/>
    <property type="match status" value="1"/>
</dbReference>
<evidence type="ECO:0000256" key="6">
    <source>
        <dbReference type="ARBA" id="ARBA00022763"/>
    </source>
</evidence>
<evidence type="ECO:0000256" key="9">
    <source>
        <dbReference type="ARBA" id="ARBA00023242"/>
    </source>
</evidence>
<dbReference type="GO" id="GO:0006281">
    <property type="term" value="P:DNA repair"/>
    <property type="evidence" value="ECO:0007669"/>
    <property type="project" value="InterPro"/>
</dbReference>
<keyword evidence="4" id="KW-0808">Transferase</keyword>
<feature type="compositionally biased region" description="Acidic residues" evidence="12">
    <location>
        <begin position="2636"/>
        <end position="2648"/>
    </location>
</feature>
<dbReference type="CDD" id="cd05171">
    <property type="entry name" value="PIKKc_ATM"/>
    <property type="match status" value="1"/>
</dbReference>
<dbReference type="InterPro" id="IPR000403">
    <property type="entry name" value="PI3/4_kinase_cat_dom"/>
</dbReference>
<keyword evidence="7" id="KW-0418">Kinase</keyword>
<keyword evidence="8" id="KW-0067">ATP-binding</keyword>
<keyword evidence="5" id="KW-0547">Nucleotide-binding</keyword>
<dbReference type="PANTHER" id="PTHR37079">
    <property type="entry name" value="SERINE/THREONINE-PROTEIN KINASE ATM"/>
    <property type="match status" value="1"/>
</dbReference>
<evidence type="ECO:0000259" key="13">
    <source>
        <dbReference type="PROSITE" id="PS50290"/>
    </source>
</evidence>
<dbReference type="InterPro" id="IPR018936">
    <property type="entry name" value="PI3/4_kinase_CS"/>
</dbReference>
<dbReference type="Pfam" id="PF00454">
    <property type="entry name" value="PI3_PI4_kinase"/>
    <property type="match status" value="1"/>
</dbReference>
<evidence type="ECO:0000259" key="15">
    <source>
        <dbReference type="PROSITE" id="PS51190"/>
    </source>
</evidence>
<dbReference type="GO" id="GO:0004674">
    <property type="term" value="F:protein serine/threonine kinase activity"/>
    <property type="evidence" value="ECO:0007669"/>
    <property type="project" value="UniProtKB-KW"/>
</dbReference>
<gene>
    <name evidence="16" type="ORF">MELIAE_LOCUS13085</name>
</gene>
<evidence type="ECO:0000256" key="11">
    <source>
        <dbReference type="SAM" id="Coils"/>
    </source>
</evidence>
<evidence type="ECO:0000259" key="14">
    <source>
        <dbReference type="PROSITE" id="PS51189"/>
    </source>
</evidence>
<evidence type="ECO:0000256" key="5">
    <source>
        <dbReference type="ARBA" id="ARBA00022741"/>
    </source>
</evidence>
<dbReference type="InterPro" id="IPR011009">
    <property type="entry name" value="Kinase-like_dom_sf"/>
</dbReference>
<dbReference type="GO" id="GO:0005524">
    <property type="term" value="F:ATP binding"/>
    <property type="evidence" value="ECO:0007669"/>
    <property type="project" value="UniProtKB-KW"/>
</dbReference>
<evidence type="ECO:0000256" key="4">
    <source>
        <dbReference type="ARBA" id="ARBA00022679"/>
    </source>
</evidence>
<evidence type="ECO:0000256" key="3">
    <source>
        <dbReference type="ARBA" id="ARBA00022527"/>
    </source>
</evidence>